<evidence type="ECO:0000259" key="3">
    <source>
        <dbReference type="PROSITE" id="PS50054"/>
    </source>
</evidence>
<dbReference type="Gene3D" id="3.90.190.10">
    <property type="entry name" value="Protein tyrosine phosphatase superfamily"/>
    <property type="match status" value="1"/>
</dbReference>
<accession>A0A8C2FI36</accession>
<feature type="domain" description="Tyrosine specific protein phosphatases" evidence="4">
    <location>
        <begin position="1"/>
        <end position="54"/>
    </location>
</feature>
<dbReference type="GO" id="GO:0030837">
    <property type="term" value="P:negative regulation of actin filament polymerization"/>
    <property type="evidence" value="ECO:0007669"/>
    <property type="project" value="InterPro"/>
</dbReference>
<dbReference type="GO" id="GO:0004721">
    <property type="term" value="F:phosphoprotein phosphatase activity"/>
    <property type="evidence" value="ECO:0007669"/>
    <property type="project" value="UniProtKB-KW"/>
</dbReference>
<reference evidence="5" key="1">
    <citation type="submission" date="2025-08" db="UniProtKB">
        <authorList>
            <consortium name="Ensembl"/>
        </authorList>
    </citation>
    <scope>IDENTIFICATION</scope>
</reference>
<dbReference type="AlphaFoldDB" id="A0A8C2FI36"/>
<dbReference type="Proteomes" id="UP000694701">
    <property type="component" value="Unplaced"/>
</dbReference>
<evidence type="ECO:0000256" key="1">
    <source>
        <dbReference type="ARBA" id="ARBA00022801"/>
    </source>
</evidence>
<proteinExistence type="predicted"/>
<protein>
    <submittedName>
        <fullName evidence="5">Uncharacterized protein</fullName>
    </submittedName>
</protein>
<feature type="domain" description="Tyrosine-protein phosphatase" evidence="3">
    <location>
        <begin position="1"/>
        <end position="76"/>
    </location>
</feature>
<evidence type="ECO:0000313" key="5">
    <source>
        <dbReference type="Ensembl" id="ENSCCRP00020055521.1"/>
    </source>
</evidence>
<evidence type="ECO:0000259" key="4">
    <source>
        <dbReference type="PROSITE" id="PS50056"/>
    </source>
</evidence>
<dbReference type="InterPro" id="IPR020422">
    <property type="entry name" value="TYR_PHOSPHATASE_DUAL_dom"/>
</dbReference>
<keyword evidence="1" id="KW-0378">Hydrolase</keyword>
<dbReference type="InterPro" id="IPR016130">
    <property type="entry name" value="Tyr_Pase_AS"/>
</dbReference>
<dbReference type="PANTHER" id="PTHR45864">
    <property type="entry name" value="SLINGSHOT PROTEIN PHOSPHATASE HOMOLOG"/>
    <property type="match status" value="1"/>
</dbReference>
<dbReference type="PROSITE" id="PS00383">
    <property type="entry name" value="TYR_PHOSPHATASE_1"/>
    <property type="match status" value="1"/>
</dbReference>
<dbReference type="InterPro" id="IPR000387">
    <property type="entry name" value="Tyr_Pase_dom"/>
</dbReference>
<dbReference type="PROSITE" id="PS50056">
    <property type="entry name" value="TYR_PHOSPHATASE_2"/>
    <property type="match status" value="1"/>
</dbReference>
<name>A0A8C2FI36_CYPCA</name>
<dbReference type="GO" id="GO:0003779">
    <property type="term" value="F:actin binding"/>
    <property type="evidence" value="ECO:0007669"/>
    <property type="project" value="InterPro"/>
</dbReference>
<organism evidence="5 6">
    <name type="scientific">Cyprinus carpio</name>
    <name type="common">Common carp</name>
    <dbReference type="NCBI Taxonomy" id="7962"/>
    <lineage>
        <taxon>Eukaryota</taxon>
        <taxon>Metazoa</taxon>
        <taxon>Chordata</taxon>
        <taxon>Craniata</taxon>
        <taxon>Vertebrata</taxon>
        <taxon>Euteleostomi</taxon>
        <taxon>Actinopterygii</taxon>
        <taxon>Neopterygii</taxon>
        <taxon>Teleostei</taxon>
        <taxon>Ostariophysi</taxon>
        <taxon>Cypriniformes</taxon>
        <taxon>Cyprinidae</taxon>
        <taxon>Cyprininae</taxon>
        <taxon>Cyprinus</taxon>
    </lineage>
</organism>
<evidence type="ECO:0000256" key="2">
    <source>
        <dbReference type="ARBA" id="ARBA00022912"/>
    </source>
</evidence>
<dbReference type="Pfam" id="PF00782">
    <property type="entry name" value="DSPc"/>
    <property type="match status" value="1"/>
</dbReference>
<dbReference type="InterPro" id="IPR029021">
    <property type="entry name" value="Prot-tyrosine_phosphatase-like"/>
</dbReference>
<dbReference type="InterPro" id="IPR000340">
    <property type="entry name" value="Dual-sp_phosphatase_cat-dom"/>
</dbReference>
<evidence type="ECO:0000313" key="6">
    <source>
        <dbReference type="Proteomes" id="UP000694701"/>
    </source>
</evidence>
<sequence>DTYKFISKAKKAGVKCLVHCKMGVSRSASTVIAYAMKEYSWDLERAFDHVKERRSVTKPNPSFMKQLEEIDLLTHIDLRISCNTFSLKRRSAESKSFH</sequence>
<dbReference type="PANTHER" id="PTHR45864:SF3">
    <property type="entry name" value="PROTEIN PHOSPHATASE SLINGSHOT HOMOLOG 2"/>
    <property type="match status" value="1"/>
</dbReference>
<keyword evidence="2" id="KW-0904">Protein phosphatase</keyword>
<dbReference type="PROSITE" id="PS50054">
    <property type="entry name" value="TYR_PHOSPHATASE_DUAL"/>
    <property type="match status" value="1"/>
</dbReference>
<dbReference type="InterPro" id="IPR043587">
    <property type="entry name" value="Phosphatase_SSH-like"/>
</dbReference>
<dbReference type="Ensembl" id="ENSCCRT00020061125.1">
    <property type="protein sequence ID" value="ENSCCRP00020055521.1"/>
    <property type="gene ID" value="ENSCCRG00020026031.1"/>
</dbReference>
<dbReference type="SUPFAM" id="SSF52799">
    <property type="entry name" value="(Phosphotyrosine protein) phosphatases II"/>
    <property type="match status" value="1"/>
</dbReference>